<name>A0AB39V9R6_9FUSO</name>
<dbReference type="InterPro" id="IPR050415">
    <property type="entry name" value="MRET"/>
</dbReference>
<evidence type="ECO:0000256" key="4">
    <source>
        <dbReference type="ARBA" id="ARBA00022692"/>
    </source>
</evidence>
<evidence type="ECO:0000256" key="2">
    <source>
        <dbReference type="ARBA" id="ARBA00004141"/>
    </source>
</evidence>
<dbReference type="SUPFAM" id="SSF63380">
    <property type="entry name" value="Riboflavin synthase domain-like"/>
    <property type="match status" value="1"/>
</dbReference>
<dbReference type="RefSeq" id="WP_369712528.1">
    <property type="nucleotide sequence ID" value="NZ_CP165646.1"/>
</dbReference>
<dbReference type="Gene3D" id="2.40.30.10">
    <property type="entry name" value="Translation factors"/>
    <property type="match status" value="1"/>
</dbReference>
<dbReference type="KEGG" id="lmes:AB8B23_09380"/>
<dbReference type="PANTHER" id="PTHR47354">
    <property type="entry name" value="NADH OXIDOREDUCTASE HCR"/>
    <property type="match status" value="1"/>
</dbReference>
<dbReference type="Gene3D" id="3.40.50.80">
    <property type="entry name" value="Nucleotide-binding domain of ferredoxin-NADP reductase (FNR) module"/>
    <property type="match status" value="1"/>
</dbReference>
<dbReference type="GO" id="GO:0051537">
    <property type="term" value="F:2 iron, 2 sulfur cluster binding"/>
    <property type="evidence" value="ECO:0007669"/>
    <property type="project" value="UniProtKB-KW"/>
</dbReference>
<feature type="transmembrane region" description="Helical" evidence="13">
    <location>
        <begin position="125"/>
        <end position="142"/>
    </location>
</feature>
<feature type="transmembrane region" description="Helical" evidence="13">
    <location>
        <begin position="63"/>
        <end position="81"/>
    </location>
</feature>
<evidence type="ECO:0000256" key="9">
    <source>
        <dbReference type="ARBA" id="ARBA00023002"/>
    </source>
</evidence>
<dbReference type="SUPFAM" id="SSF52343">
    <property type="entry name" value="Ferredoxin reductase-like, C-terminal NADP-linked domain"/>
    <property type="match status" value="1"/>
</dbReference>
<feature type="transmembrane region" description="Helical" evidence="13">
    <location>
        <begin position="154"/>
        <end position="177"/>
    </location>
</feature>
<reference evidence="15" key="1">
    <citation type="submission" date="2024-07" db="EMBL/GenBank/DDBJ databases">
        <authorList>
            <person name="Li X.-J."/>
            <person name="Wang X."/>
        </authorList>
    </citation>
    <scope>NUCLEOTIDE SEQUENCE</scope>
    <source>
        <strain evidence="15">HSP-342</strain>
    </source>
</reference>
<dbReference type="InterPro" id="IPR013130">
    <property type="entry name" value="Fe3_Rdtase_TM_dom"/>
</dbReference>
<evidence type="ECO:0000256" key="3">
    <source>
        <dbReference type="ARBA" id="ARBA00022630"/>
    </source>
</evidence>
<organism evidence="15">
    <name type="scientific">Leptotrichia mesophila</name>
    <dbReference type="NCBI Taxonomy" id="3239303"/>
    <lineage>
        <taxon>Bacteria</taxon>
        <taxon>Fusobacteriati</taxon>
        <taxon>Fusobacteriota</taxon>
        <taxon>Fusobacteriia</taxon>
        <taxon>Fusobacteriales</taxon>
        <taxon>Leptotrichiaceae</taxon>
        <taxon>Leptotrichia</taxon>
    </lineage>
</organism>
<gene>
    <name evidence="15" type="ORF">AB8B23_09380</name>
</gene>
<dbReference type="GO" id="GO:0050660">
    <property type="term" value="F:flavin adenine dinucleotide binding"/>
    <property type="evidence" value="ECO:0007669"/>
    <property type="project" value="TreeGrafter"/>
</dbReference>
<dbReference type="Pfam" id="PF08022">
    <property type="entry name" value="FAD_binding_8"/>
    <property type="match status" value="1"/>
</dbReference>
<keyword evidence="11" id="KW-0411">Iron-sulfur</keyword>
<dbReference type="InterPro" id="IPR001433">
    <property type="entry name" value="OxRdtase_FAD/NAD-bd"/>
</dbReference>
<feature type="transmembrane region" description="Helical" evidence="13">
    <location>
        <begin position="93"/>
        <end position="113"/>
    </location>
</feature>
<evidence type="ECO:0000256" key="1">
    <source>
        <dbReference type="ARBA" id="ARBA00001974"/>
    </source>
</evidence>
<keyword evidence="9" id="KW-0560">Oxidoreductase</keyword>
<evidence type="ECO:0000256" key="8">
    <source>
        <dbReference type="ARBA" id="ARBA00022989"/>
    </source>
</evidence>
<dbReference type="Pfam" id="PF01794">
    <property type="entry name" value="Ferric_reduct"/>
    <property type="match status" value="1"/>
</dbReference>
<evidence type="ECO:0000256" key="13">
    <source>
        <dbReference type="SAM" id="Phobius"/>
    </source>
</evidence>
<accession>A0AB39V9R6</accession>
<feature type="transmembrane region" description="Helical" evidence="13">
    <location>
        <begin position="7"/>
        <end position="24"/>
    </location>
</feature>
<dbReference type="Pfam" id="PF00175">
    <property type="entry name" value="NAD_binding_1"/>
    <property type="match status" value="1"/>
</dbReference>
<sequence length="398" mass="45692">MKSIKGITFIFASIAITLYAWISAGATRNITAGLALTTLSLTFMLATRVKLLEKWFNGIEKMYFYHKLMAVFSVILLVMHHKSKGFGLWSERIPARLGDIAIYLFISVVIVAYISKKLKYETWRWIHRIVFIAYIIGLWHGFTYSRKAFTSVNLLSLVIGVYAVLGLVSGIYIIFLYQKIGFKNNGKIVSVKRLNHDTTELEIELDKNFDYRYGQFAFIKIFQEGFEKAPHPFSISGGKGNKIFFTIKNSGDYTSDIYQNLKEGTKVKIDRAYGHMLLEKGKEKQIWIAGGIGVTPFISYIRENEKIDGNIDFYYAYRGEENAVHIDMMKQFAQKNPNFKLNLVDSKVSGYLNFDNYKLENGTTVFMCGPVKMMDNFANVFNKLNSTVELVYEGFKFK</sequence>
<dbReference type="CDD" id="cd06198">
    <property type="entry name" value="FNR_like_3"/>
    <property type="match status" value="1"/>
</dbReference>
<dbReference type="AlphaFoldDB" id="A0AB39V9R6"/>
<keyword evidence="4 13" id="KW-0812">Transmembrane</keyword>
<keyword evidence="7" id="KW-0274">FAD</keyword>
<keyword evidence="3" id="KW-0285">Flavoprotein</keyword>
<dbReference type="GO" id="GO:0016491">
    <property type="term" value="F:oxidoreductase activity"/>
    <property type="evidence" value="ECO:0007669"/>
    <property type="project" value="UniProtKB-KW"/>
</dbReference>
<proteinExistence type="predicted"/>
<comment type="cofactor">
    <cofactor evidence="1">
        <name>FAD</name>
        <dbReference type="ChEBI" id="CHEBI:57692"/>
    </cofactor>
</comment>
<evidence type="ECO:0000256" key="5">
    <source>
        <dbReference type="ARBA" id="ARBA00022714"/>
    </source>
</evidence>
<dbReference type="InterPro" id="IPR039261">
    <property type="entry name" value="FNR_nucleotide-bd"/>
</dbReference>
<keyword evidence="6" id="KW-0479">Metal-binding</keyword>
<evidence type="ECO:0000256" key="7">
    <source>
        <dbReference type="ARBA" id="ARBA00022827"/>
    </source>
</evidence>
<dbReference type="InterPro" id="IPR013112">
    <property type="entry name" value="FAD-bd_8"/>
</dbReference>
<comment type="subcellular location">
    <subcellularLocation>
        <location evidence="2">Membrane</location>
        <topology evidence="2">Multi-pass membrane protein</topology>
    </subcellularLocation>
</comment>
<dbReference type="GO" id="GO:0016020">
    <property type="term" value="C:membrane"/>
    <property type="evidence" value="ECO:0007669"/>
    <property type="project" value="UniProtKB-SubCell"/>
</dbReference>
<feature type="transmembrane region" description="Helical" evidence="13">
    <location>
        <begin position="30"/>
        <end position="51"/>
    </location>
</feature>
<keyword evidence="5" id="KW-0001">2Fe-2S</keyword>
<evidence type="ECO:0000313" key="15">
    <source>
        <dbReference type="EMBL" id="XDU64141.1"/>
    </source>
</evidence>
<dbReference type="EMBL" id="CP165646">
    <property type="protein sequence ID" value="XDU64141.1"/>
    <property type="molecule type" value="Genomic_DNA"/>
</dbReference>
<dbReference type="PROSITE" id="PS51384">
    <property type="entry name" value="FAD_FR"/>
    <property type="match status" value="1"/>
</dbReference>
<protein>
    <submittedName>
        <fullName evidence="15">Ferric reductase-like transmembrane domain-containing protein</fullName>
    </submittedName>
</protein>
<keyword evidence="12 13" id="KW-0472">Membrane</keyword>
<dbReference type="PANTHER" id="PTHR47354:SF8">
    <property type="entry name" value="1,2-PHENYLACETYL-COA EPOXIDASE, SUBUNIT E"/>
    <property type="match status" value="1"/>
</dbReference>
<feature type="domain" description="FAD-binding FR-type" evidence="14">
    <location>
        <begin position="181"/>
        <end position="279"/>
    </location>
</feature>
<keyword evidence="10" id="KW-0408">Iron</keyword>
<dbReference type="GO" id="GO:0046872">
    <property type="term" value="F:metal ion binding"/>
    <property type="evidence" value="ECO:0007669"/>
    <property type="project" value="UniProtKB-KW"/>
</dbReference>
<evidence type="ECO:0000256" key="11">
    <source>
        <dbReference type="ARBA" id="ARBA00023014"/>
    </source>
</evidence>
<keyword evidence="8 13" id="KW-1133">Transmembrane helix</keyword>
<evidence type="ECO:0000259" key="14">
    <source>
        <dbReference type="PROSITE" id="PS51384"/>
    </source>
</evidence>
<evidence type="ECO:0000256" key="6">
    <source>
        <dbReference type="ARBA" id="ARBA00022723"/>
    </source>
</evidence>
<evidence type="ECO:0000256" key="12">
    <source>
        <dbReference type="ARBA" id="ARBA00023136"/>
    </source>
</evidence>
<dbReference type="InterPro" id="IPR017927">
    <property type="entry name" value="FAD-bd_FR_type"/>
</dbReference>
<dbReference type="InterPro" id="IPR017938">
    <property type="entry name" value="Riboflavin_synthase-like_b-brl"/>
</dbReference>
<evidence type="ECO:0000256" key="10">
    <source>
        <dbReference type="ARBA" id="ARBA00023004"/>
    </source>
</evidence>